<reference evidence="2 3" key="1">
    <citation type="submission" date="2021-07" db="EMBL/GenBank/DDBJ databases">
        <title>Flavobacterium WSW3-B6 sp.nov, isolated from seaweed.</title>
        <authorList>
            <person name="Muhammad N."/>
            <person name="Ho H."/>
            <person name="Lee Y.-J."/>
            <person name="Nguyen T."/>
            <person name="Ho J."/>
            <person name="Kim S.-G."/>
        </authorList>
    </citation>
    <scope>NUCLEOTIDE SEQUENCE [LARGE SCALE GENOMIC DNA]</scope>
    <source>
        <strain evidence="2 3">WSW3-B6</strain>
    </source>
</reference>
<dbReference type="PANTHER" id="PTHR12390:SF0">
    <property type="entry name" value="UROPORPHYRINOGEN-III SYNTHASE"/>
    <property type="match status" value="1"/>
</dbReference>
<keyword evidence="3" id="KW-1185">Reference proteome</keyword>
<dbReference type="RefSeq" id="WP_220641469.1">
    <property type="nucleotide sequence ID" value="NZ_CP080429.1"/>
</dbReference>
<dbReference type="EMBL" id="CP080429">
    <property type="protein sequence ID" value="QYJ69134.1"/>
    <property type="molecule type" value="Genomic_DNA"/>
</dbReference>
<dbReference type="Proteomes" id="UP000825381">
    <property type="component" value="Chromosome"/>
</dbReference>
<name>A0ABX8V8G3_9FLAO</name>
<gene>
    <name evidence="2" type="ORF">K1I41_04385</name>
</gene>
<dbReference type="Pfam" id="PF02602">
    <property type="entry name" value="HEM4"/>
    <property type="match status" value="1"/>
</dbReference>
<dbReference type="InterPro" id="IPR036108">
    <property type="entry name" value="4pyrrol_syn_uPrphyn_synt_sf"/>
</dbReference>
<evidence type="ECO:0000313" key="3">
    <source>
        <dbReference type="Proteomes" id="UP000825381"/>
    </source>
</evidence>
<feature type="domain" description="Tetrapyrrole biosynthesis uroporphyrinogen III synthase" evidence="1">
    <location>
        <begin position="23"/>
        <end position="213"/>
    </location>
</feature>
<organism evidence="2 3">
    <name type="scientific">Flavobacterium litorale</name>
    <dbReference type="NCBI Taxonomy" id="2856519"/>
    <lineage>
        <taxon>Bacteria</taxon>
        <taxon>Pseudomonadati</taxon>
        <taxon>Bacteroidota</taxon>
        <taxon>Flavobacteriia</taxon>
        <taxon>Flavobacteriales</taxon>
        <taxon>Flavobacteriaceae</taxon>
        <taxon>Flavobacterium</taxon>
    </lineage>
</organism>
<dbReference type="InterPro" id="IPR003754">
    <property type="entry name" value="4pyrrol_synth_uPrphyn_synth"/>
</dbReference>
<dbReference type="Gene3D" id="3.40.50.10090">
    <property type="match status" value="2"/>
</dbReference>
<protein>
    <submittedName>
        <fullName evidence="2">Uroporphyrinogen-III synthase</fullName>
    </submittedName>
</protein>
<dbReference type="PANTHER" id="PTHR12390">
    <property type="entry name" value="UROPORPHYRINOGEN III SYNTHASE"/>
    <property type="match status" value="1"/>
</dbReference>
<dbReference type="CDD" id="cd06578">
    <property type="entry name" value="HemD"/>
    <property type="match status" value="1"/>
</dbReference>
<dbReference type="SUPFAM" id="SSF69618">
    <property type="entry name" value="HemD-like"/>
    <property type="match status" value="1"/>
</dbReference>
<dbReference type="InterPro" id="IPR039793">
    <property type="entry name" value="UROS/Hem4"/>
</dbReference>
<evidence type="ECO:0000259" key="1">
    <source>
        <dbReference type="Pfam" id="PF02602"/>
    </source>
</evidence>
<sequence>MERSVRIVSTKKLQSNQRQYLLNAGLALTEANFISVKHKTFTTNDIRKNLIFTSQNGFKAFLANIPLGGAYKNHAIFCVGQKTRNVIVSEGYTVIAFSDYAEELAATIINNYNKERFTFLSGNIRRDTLPNALKNAGVDYNEIEVYKTALTPHKMNTEANGLLFFSPSGVASFLKQNTVGTATCFCIGTTTAEALTGITKKIIVANKPTIENVIIQCINYYKDNT</sequence>
<proteinExistence type="predicted"/>
<evidence type="ECO:0000313" key="2">
    <source>
        <dbReference type="EMBL" id="QYJ69134.1"/>
    </source>
</evidence>
<accession>A0ABX8V8G3</accession>